<dbReference type="Proteomes" id="UP000078492">
    <property type="component" value="Unassembled WGS sequence"/>
</dbReference>
<dbReference type="AlphaFoldDB" id="A0A151IUW6"/>
<dbReference type="EMBL" id="KQ980943">
    <property type="protein sequence ID" value="KYN11264.1"/>
    <property type="molecule type" value="Genomic_DNA"/>
</dbReference>
<protein>
    <submittedName>
        <fullName evidence="1">Uncharacterized protein</fullName>
    </submittedName>
</protein>
<evidence type="ECO:0000313" key="2">
    <source>
        <dbReference type="Proteomes" id="UP000078492"/>
    </source>
</evidence>
<gene>
    <name evidence="1" type="ORF">ALC57_16592</name>
</gene>
<organism evidence="1 2">
    <name type="scientific">Trachymyrmex cornetzi</name>
    <dbReference type="NCBI Taxonomy" id="471704"/>
    <lineage>
        <taxon>Eukaryota</taxon>
        <taxon>Metazoa</taxon>
        <taxon>Ecdysozoa</taxon>
        <taxon>Arthropoda</taxon>
        <taxon>Hexapoda</taxon>
        <taxon>Insecta</taxon>
        <taxon>Pterygota</taxon>
        <taxon>Neoptera</taxon>
        <taxon>Endopterygota</taxon>
        <taxon>Hymenoptera</taxon>
        <taxon>Apocrita</taxon>
        <taxon>Aculeata</taxon>
        <taxon>Formicoidea</taxon>
        <taxon>Formicidae</taxon>
        <taxon>Myrmicinae</taxon>
        <taxon>Trachymyrmex</taxon>
    </lineage>
</organism>
<evidence type="ECO:0000313" key="1">
    <source>
        <dbReference type="EMBL" id="KYN11264.1"/>
    </source>
</evidence>
<dbReference type="STRING" id="471704.A0A151IUW6"/>
<accession>A0A151IUW6</accession>
<proteinExistence type="predicted"/>
<name>A0A151IUW6_9HYME</name>
<sequence length="194" mass="22587">MVPYSMVRRLITEAVLEEDEAVVYVKGHEKREWLADMLDTDDIIIETLDAHYKDVPFDRVDLFASTINAKNEFYVSWLPDPGSWAIDAFTLSWINFNFYAFPPFISIPKVLRKIVDERATGVLLVPWLPSQLWFPLFVRLLFSESLILPPSHSLLSSPVRKPYQERTNLSLAAERLSGDLSNPRRHHHRHWLLS</sequence>
<keyword evidence="2" id="KW-1185">Reference proteome</keyword>
<reference evidence="1 2" key="1">
    <citation type="submission" date="2015-09" db="EMBL/GenBank/DDBJ databases">
        <title>Trachymyrmex cornetzi WGS genome.</title>
        <authorList>
            <person name="Nygaard S."/>
            <person name="Hu H."/>
            <person name="Boomsma J."/>
            <person name="Zhang G."/>
        </authorList>
    </citation>
    <scope>NUCLEOTIDE SEQUENCE [LARGE SCALE GENOMIC DNA]</scope>
    <source>
        <strain evidence="1">Tcor2-1</strain>
        <tissue evidence="1">Whole body</tissue>
    </source>
</reference>